<evidence type="ECO:0000313" key="10">
    <source>
        <dbReference type="Proteomes" id="UP000334923"/>
    </source>
</evidence>
<dbReference type="Pfam" id="PF19300">
    <property type="entry name" value="BPD_transp_1_N"/>
    <property type="match status" value="1"/>
</dbReference>
<evidence type="ECO:0000256" key="3">
    <source>
        <dbReference type="ARBA" id="ARBA00022475"/>
    </source>
</evidence>
<feature type="transmembrane region" description="Helical" evidence="7">
    <location>
        <begin position="188"/>
        <end position="207"/>
    </location>
</feature>
<dbReference type="PANTHER" id="PTHR30465:SF0">
    <property type="entry name" value="OLIGOPEPTIDE TRANSPORT SYSTEM PERMEASE PROTEIN APPB"/>
    <property type="match status" value="1"/>
</dbReference>
<reference evidence="9 10" key="1">
    <citation type="submission" date="2019-09" db="EMBL/GenBank/DDBJ databases">
        <authorList>
            <person name="Cremers G."/>
        </authorList>
    </citation>
    <scope>NUCLEOTIDE SEQUENCE [LARGE SCALE GENOMIC DNA]</scope>
    <source>
        <strain evidence="9">4A</strain>
    </source>
</reference>
<feature type="transmembrane region" description="Helical" evidence="7">
    <location>
        <begin position="135"/>
        <end position="157"/>
    </location>
</feature>
<evidence type="ECO:0000256" key="4">
    <source>
        <dbReference type="ARBA" id="ARBA00022692"/>
    </source>
</evidence>
<dbReference type="GO" id="GO:0005886">
    <property type="term" value="C:plasma membrane"/>
    <property type="evidence" value="ECO:0007669"/>
    <property type="project" value="UniProtKB-SubCell"/>
</dbReference>
<dbReference type="Gene3D" id="1.10.3720.10">
    <property type="entry name" value="MetI-like"/>
    <property type="match status" value="1"/>
</dbReference>
<keyword evidence="3" id="KW-1003">Cell membrane</keyword>
<feature type="transmembrane region" description="Helical" evidence="7">
    <location>
        <begin position="9"/>
        <end position="29"/>
    </location>
</feature>
<comment type="subcellular location">
    <subcellularLocation>
        <location evidence="1 7">Cell membrane</location>
        <topology evidence="1 7">Multi-pass membrane protein</topology>
    </subcellularLocation>
</comment>
<evidence type="ECO:0000256" key="1">
    <source>
        <dbReference type="ARBA" id="ARBA00004651"/>
    </source>
</evidence>
<dbReference type="AlphaFoldDB" id="A0A5E6MD65"/>
<dbReference type="PANTHER" id="PTHR30465">
    <property type="entry name" value="INNER MEMBRANE ABC TRANSPORTER"/>
    <property type="match status" value="1"/>
</dbReference>
<evidence type="ECO:0000256" key="5">
    <source>
        <dbReference type="ARBA" id="ARBA00022989"/>
    </source>
</evidence>
<keyword evidence="4 7" id="KW-0812">Transmembrane</keyword>
<dbReference type="Proteomes" id="UP000334923">
    <property type="component" value="Unassembled WGS sequence"/>
</dbReference>
<keyword evidence="10" id="KW-1185">Reference proteome</keyword>
<dbReference type="EMBL" id="CABFVA020000094">
    <property type="protein sequence ID" value="VVM07478.1"/>
    <property type="molecule type" value="Genomic_DNA"/>
</dbReference>
<proteinExistence type="inferred from homology"/>
<evidence type="ECO:0000256" key="7">
    <source>
        <dbReference type="RuleBase" id="RU363032"/>
    </source>
</evidence>
<evidence type="ECO:0000313" key="9">
    <source>
        <dbReference type="EMBL" id="VVM07478.1"/>
    </source>
</evidence>
<name>A0A5E6MD65_9BACT</name>
<evidence type="ECO:0000256" key="6">
    <source>
        <dbReference type="ARBA" id="ARBA00023136"/>
    </source>
</evidence>
<dbReference type="OrthoDB" id="9773683at2"/>
<protein>
    <submittedName>
        <fullName evidence="9">Dipeptide transport system permease protein DppB</fullName>
    </submittedName>
</protein>
<dbReference type="InterPro" id="IPR035906">
    <property type="entry name" value="MetI-like_sf"/>
</dbReference>
<feature type="transmembrane region" description="Helical" evidence="7">
    <location>
        <begin position="287"/>
        <end position="314"/>
    </location>
</feature>
<dbReference type="InterPro" id="IPR045621">
    <property type="entry name" value="BPD_transp_1_N"/>
</dbReference>
<dbReference type="InterPro" id="IPR000515">
    <property type="entry name" value="MetI-like"/>
</dbReference>
<dbReference type="GO" id="GO:0055085">
    <property type="term" value="P:transmembrane transport"/>
    <property type="evidence" value="ECO:0007669"/>
    <property type="project" value="InterPro"/>
</dbReference>
<dbReference type="Pfam" id="PF00528">
    <property type="entry name" value="BPD_transp_1"/>
    <property type="match status" value="1"/>
</dbReference>
<evidence type="ECO:0000256" key="2">
    <source>
        <dbReference type="ARBA" id="ARBA00022448"/>
    </source>
</evidence>
<feature type="transmembrane region" description="Helical" evidence="7">
    <location>
        <begin position="246"/>
        <end position="267"/>
    </location>
</feature>
<gene>
    <name evidence="9" type="primary">dppB</name>
    <name evidence="9" type="ORF">MAMT_01762</name>
</gene>
<accession>A0A5E6MD65</accession>
<dbReference type="RefSeq" id="WP_142660572.1">
    <property type="nucleotide sequence ID" value="NZ_CABFVA020000094.1"/>
</dbReference>
<feature type="transmembrane region" description="Helical" evidence="7">
    <location>
        <begin position="100"/>
        <end position="123"/>
    </location>
</feature>
<evidence type="ECO:0000259" key="8">
    <source>
        <dbReference type="PROSITE" id="PS50928"/>
    </source>
</evidence>
<dbReference type="CDD" id="cd06261">
    <property type="entry name" value="TM_PBP2"/>
    <property type="match status" value="1"/>
</dbReference>
<keyword evidence="6 7" id="KW-0472">Membrane</keyword>
<dbReference type="PROSITE" id="PS50928">
    <property type="entry name" value="ABC_TM1"/>
    <property type="match status" value="1"/>
</dbReference>
<keyword evidence="5 7" id="KW-1133">Transmembrane helix</keyword>
<organism evidence="9 10">
    <name type="scientific">Methylacidimicrobium tartarophylax</name>
    <dbReference type="NCBI Taxonomy" id="1041768"/>
    <lineage>
        <taxon>Bacteria</taxon>
        <taxon>Pseudomonadati</taxon>
        <taxon>Verrucomicrobiota</taxon>
        <taxon>Methylacidimicrobium</taxon>
    </lineage>
</organism>
<dbReference type="SUPFAM" id="SSF161098">
    <property type="entry name" value="MetI-like"/>
    <property type="match status" value="1"/>
</dbReference>
<comment type="similarity">
    <text evidence="7">Belongs to the binding-protein-dependent transport system permease family.</text>
</comment>
<sequence>MVLFVLRRLLFLIPLLLGVTLLVFFLMSLTPGNFLTPIKAQRDISPEFLAALEKSFGLDQPWYTRYFLWLRNVLHGDFGYSWTYKIAVVDLLWQRVPATLLLNLTSFAFAWAVAIPLGVLAAVHRNSWWDRATALLAYASLSIPEFFLALLAIYFAAKTGWFPLGGLMSIEHEFFSPLGRVLDIADHLILPTLVLGLGGVATLMRILRANFLDVIRAEYVTAARAKGLSENVVIWRHVFRNAVNPLLSSLGYVVAGLLSGSLLVENVMSYPGLGQLIYSAFIRQDQFVVLASVVLSCVLLVLGNLFSDILLAWVDPRVRLPVR</sequence>
<keyword evidence="2 7" id="KW-0813">Transport</keyword>
<feature type="domain" description="ABC transmembrane type-1" evidence="8">
    <location>
        <begin position="96"/>
        <end position="306"/>
    </location>
</feature>